<dbReference type="RefSeq" id="WP_007281066.1">
    <property type="nucleotide sequence ID" value="NZ_ABCK01000036.1"/>
</dbReference>
<dbReference type="GO" id="GO:0008173">
    <property type="term" value="F:RNA methyltransferase activity"/>
    <property type="evidence" value="ECO:0007669"/>
    <property type="project" value="InterPro"/>
</dbReference>
<evidence type="ECO:0000313" key="7">
    <source>
        <dbReference type="Proteomes" id="UP000004947"/>
    </source>
</evidence>
<dbReference type="eggNOG" id="COG0566">
    <property type="taxonomic scope" value="Bacteria"/>
</dbReference>
<name>A6DTB7_9BACT</name>
<dbReference type="InterPro" id="IPR029028">
    <property type="entry name" value="Alpha/beta_knot_MTases"/>
</dbReference>
<evidence type="ECO:0000256" key="2">
    <source>
        <dbReference type="ARBA" id="ARBA00022603"/>
    </source>
</evidence>
<gene>
    <name evidence="6" type="ORF">LNTAR_02774</name>
</gene>
<dbReference type="NCBIfam" id="TIGR00186">
    <property type="entry name" value="rRNA_methyl_3"/>
    <property type="match status" value="1"/>
</dbReference>
<feature type="region of interest" description="Disordered" evidence="4">
    <location>
        <begin position="1"/>
        <end position="32"/>
    </location>
</feature>
<evidence type="ECO:0000256" key="3">
    <source>
        <dbReference type="ARBA" id="ARBA00022679"/>
    </source>
</evidence>
<dbReference type="SUPFAM" id="SSF75217">
    <property type="entry name" value="alpha/beta knot"/>
    <property type="match status" value="1"/>
</dbReference>
<dbReference type="Pfam" id="PF00588">
    <property type="entry name" value="SpoU_methylase"/>
    <property type="match status" value="1"/>
</dbReference>
<keyword evidence="2 6" id="KW-0489">Methyltransferase</keyword>
<dbReference type="AlphaFoldDB" id="A6DTB7"/>
<dbReference type="Proteomes" id="UP000004947">
    <property type="component" value="Unassembled WGS sequence"/>
</dbReference>
<evidence type="ECO:0000259" key="5">
    <source>
        <dbReference type="Pfam" id="PF00588"/>
    </source>
</evidence>
<dbReference type="STRING" id="313628.LNTAR_02774"/>
<dbReference type="GO" id="GO:0006396">
    <property type="term" value="P:RNA processing"/>
    <property type="evidence" value="ECO:0007669"/>
    <property type="project" value="InterPro"/>
</dbReference>
<comment type="caution">
    <text evidence="6">The sequence shown here is derived from an EMBL/GenBank/DDBJ whole genome shotgun (WGS) entry which is preliminary data.</text>
</comment>
<dbReference type="InterPro" id="IPR004441">
    <property type="entry name" value="rRNA_MeTrfase_TrmH"/>
</dbReference>
<sequence length="197" mass="21256">MSRFQKRGSRFGTDDNESRANRHAQGGRPLLKQEDELESFLESKKTPFVLILDGVQDPHNLGACIRTANGAGVDAVIIPKDNAAPITDTVMSVSCGGASNTAIFRVVNIARTMEKLKKIGVWIAGTSDKADQDLYNSDLKGPVALVMGSEGKGMRRLTEEKCDFLLTIPMGGTVPCLNVSVATGVCLYEIVRQRAES</sequence>
<dbReference type="PANTHER" id="PTHR46429:SF1">
    <property type="entry name" value="23S RRNA (GUANOSINE-2'-O-)-METHYLTRANSFERASE RLMB"/>
    <property type="match status" value="1"/>
</dbReference>
<protein>
    <submittedName>
        <fullName evidence="6">RNA methyltransferase, TrmH family, group 3</fullName>
    </submittedName>
</protein>
<evidence type="ECO:0000256" key="4">
    <source>
        <dbReference type="SAM" id="MobiDB-lite"/>
    </source>
</evidence>
<keyword evidence="3 6" id="KW-0808">Transferase</keyword>
<organism evidence="6 7">
    <name type="scientific">Lentisphaera araneosa HTCC2155</name>
    <dbReference type="NCBI Taxonomy" id="313628"/>
    <lineage>
        <taxon>Bacteria</taxon>
        <taxon>Pseudomonadati</taxon>
        <taxon>Lentisphaerota</taxon>
        <taxon>Lentisphaeria</taxon>
        <taxon>Lentisphaerales</taxon>
        <taxon>Lentisphaeraceae</taxon>
        <taxon>Lentisphaera</taxon>
    </lineage>
</organism>
<proteinExistence type="inferred from homology"/>
<evidence type="ECO:0000313" key="6">
    <source>
        <dbReference type="EMBL" id="EDM25097.1"/>
    </source>
</evidence>
<dbReference type="GO" id="GO:0005829">
    <property type="term" value="C:cytosol"/>
    <property type="evidence" value="ECO:0007669"/>
    <property type="project" value="TreeGrafter"/>
</dbReference>
<dbReference type="Gene3D" id="3.40.1280.10">
    <property type="match status" value="1"/>
</dbReference>
<dbReference type="GO" id="GO:0032259">
    <property type="term" value="P:methylation"/>
    <property type="evidence" value="ECO:0007669"/>
    <property type="project" value="UniProtKB-KW"/>
</dbReference>
<accession>A6DTB7</accession>
<dbReference type="EMBL" id="ABCK01000036">
    <property type="protein sequence ID" value="EDM25097.1"/>
    <property type="molecule type" value="Genomic_DNA"/>
</dbReference>
<dbReference type="CDD" id="cd18103">
    <property type="entry name" value="SpoU-like_RlmB"/>
    <property type="match status" value="1"/>
</dbReference>
<dbReference type="PANTHER" id="PTHR46429">
    <property type="entry name" value="23S RRNA (GUANOSINE-2'-O-)-METHYLTRANSFERASE RLMB"/>
    <property type="match status" value="1"/>
</dbReference>
<dbReference type="OrthoDB" id="9794400at2"/>
<evidence type="ECO:0000256" key="1">
    <source>
        <dbReference type="ARBA" id="ARBA00007228"/>
    </source>
</evidence>
<dbReference type="FunFam" id="3.40.1280.10:FF:000008">
    <property type="entry name" value="Group 3 RNA methyltransferase TrmH"/>
    <property type="match status" value="1"/>
</dbReference>
<dbReference type="InterPro" id="IPR001537">
    <property type="entry name" value="SpoU_MeTrfase"/>
</dbReference>
<dbReference type="InterPro" id="IPR029026">
    <property type="entry name" value="tRNA_m1G_MTases_N"/>
</dbReference>
<comment type="similarity">
    <text evidence="1">Belongs to the class IV-like SAM-binding methyltransferase superfamily. RNA methyltransferase TrmH family.</text>
</comment>
<dbReference type="GO" id="GO:0003723">
    <property type="term" value="F:RNA binding"/>
    <property type="evidence" value="ECO:0007669"/>
    <property type="project" value="InterPro"/>
</dbReference>
<reference evidence="6 7" key="1">
    <citation type="journal article" date="2010" name="J. Bacteriol.">
        <title>Genome sequence of Lentisphaera araneosa HTCC2155T, the type species of the order Lentisphaerales in the phylum Lentisphaerae.</title>
        <authorList>
            <person name="Thrash J.C."/>
            <person name="Cho J.C."/>
            <person name="Vergin K.L."/>
            <person name="Morris R.M."/>
            <person name="Giovannoni S.J."/>
        </authorList>
    </citation>
    <scope>NUCLEOTIDE SEQUENCE [LARGE SCALE GENOMIC DNA]</scope>
    <source>
        <strain evidence="6 7">HTCC2155</strain>
    </source>
</reference>
<keyword evidence="7" id="KW-1185">Reference proteome</keyword>
<feature type="domain" description="tRNA/rRNA methyltransferase SpoU type" evidence="5">
    <location>
        <begin position="48"/>
        <end position="188"/>
    </location>
</feature>